<evidence type="ECO:0000313" key="2">
    <source>
        <dbReference type="EMBL" id="EPC48717.1"/>
    </source>
</evidence>
<accession>A0A829GG83</accession>
<dbReference type="EMBL" id="ANJW01000983">
    <property type="protein sequence ID" value="EPC48717.1"/>
    <property type="molecule type" value="Genomic_DNA"/>
</dbReference>
<gene>
    <name evidence="2" type="ORF">Lpp123_16640</name>
</gene>
<comment type="caution">
    <text evidence="2">The sequence shown here is derived from an EMBL/GenBank/DDBJ whole genome shotgun (WGS) entry which is preliminary data.</text>
</comment>
<proteinExistence type="predicted"/>
<protein>
    <submittedName>
        <fullName evidence="2">Uncharacterized protein</fullName>
    </submittedName>
</protein>
<reference evidence="2 3" key="1">
    <citation type="journal article" date="2013" name="PLoS ONE">
        <title>Lactobacillus paracasei comparative genomics: towards species pan-genome definition and exploitation of diversity.</title>
        <authorList>
            <person name="Smokvina T."/>
            <person name="Wels M."/>
            <person name="Polka J."/>
            <person name="Chervaux C."/>
            <person name="Brisse S."/>
            <person name="Boekhorst J."/>
            <person name="van Hylckama Vlieg J.E."/>
            <person name="Siezen R.J."/>
        </authorList>
    </citation>
    <scope>NUCLEOTIDE SEQUENCE [LARGE SCALE GENOMIC DNA]</scope>
    <source>
        <strain evidence="2 3">Lpp123</strain>
    </source>
</reference>
<dbReference type="AlphaFoldDB" id="A0A829GG83"/>
<dbReference type="NCBIfam" id="NF040509">
    <property type="entry name" value="Lacto_palin_RPT"/>
    <property type="match status" value="1"/>
</dbReference>
<organism evidence="2 3">
    <name type="scientific">Lacticaseibacillus paracasei subsp. paracasei Lpp123</name>
    <dbReference type="NCBI Taxonomy" id="1256201"/>
    <lineage>
        <taxon>Bacteria</taxon>
        <taxon>Bacillati</taxon>
        <taxon>Bacillota</taxon>
        <taxon>Bacilli</taxon>
        <taxon>Lactobacillales</taxon>
        <taxon>Lactobacillaceae</taxon>
        <taxon>Lacticaseibacillus</taxon>
    </lineage>
</organism>
<dbReference type="Proteomes" id="UP000014316">
    <property type="component" value="Unassembled WGS sequence"/>
</dbReference>
<evidence type="ECO:0000256" key="1">
    <source>
        <dbReference type="SAM" id="MobiDB-lite"/>
    </source>
</evidence>
<feature type="compositionally biased region" description="Basic and acidic residues" evidence="1">
    <location>
        <begin position="8"/>
        <end position="19"/>
    </location>
</feature>
<feature type="region of interest" description="Disordered" evidence="1">
    <location>
        <begin position="1"/>
        <end position="35"/>
    </location>
</feature>
<dbReference type="AntiFam" id="ANF00266">
    <property type="entry name" value="DNA repeat translations related to WP_020751851.1"/>
</dbReference>
<feature type="non-terminal residue" evidence="2">
    <location>
        <position position="1"/>
    </location>
</feature>
<name>A0A829GG83_LACPA</name>
<evidence type="ECO:0000313" key="3">
    <source>
        <dbReference type="Proteomes" id="UP000014316"/>
    </source>
</evidence>
<sequence length="52" mass="6248">LTRSQLQKPEHKDLGHNDQRAVMTPKAAYKPAAKRVEDRSLFRRNKKWIRNY</sequence>